<keyword evidence="1" id="KW-0808">Transferase</keyword>
<proteinExistence type="predicted"/>
<keyword evidence="5" id="KW-1185">Reference proteome</keyword>
<organism evidence="4 5">
    <name type="scientific">Nocardia iowensis</name>
    <dbReference type="NCBI Taxonomy" id="204891"/>
    <lineage>
        <taxon>Bacteria</taxon>
        <taxon>Bacillati</taxon>
        <taxon>Actinomycetota</taxon>
        <taxon>Actinomycetes</taxon>
        <taxon>Mycobacteriales</taxon>
        <taxon>Nocardiaceae</taxon>
        <taxon>Nocardia</taxon>
    </lineage>
</organism>
<name>A0ABX8RGV1_NOCIO</name>
<dbReference type="EMBL" id="CP078145">
    <property type="protein sequence ID" value="QXN88566.1"/>
    <property type="molecule type" value="Genomic_DNA"/>
</dbReference>
<evidence type="ECO:0000259" key="3">
    <source>
        <dbReference type="Pfam" id="PF16911"/>
    </source>
</evidence>
<protein>
    <recommendedName>
        <fullName evidence="3">Phthiocerol/phthiodiolone dimycocerosyl transferase C-terminal domain-containing protein</fullName>
    </recommendedName>
</protein>
<feature type="domain" description="Phthiocerol/phthiodiolone dimycocerosyl transferase C-terminal" evidence="3">
    <location>
        <begin position="193"/>
        <end position="382"/>
    </location>
</feature>
<gene>
    <name evidence="4" type="ORF">KV110_23525</name>
</gene>
<accession>A0ABX8RGV1</accession>
<dbReference type="Pfam" id="PF16911">
    <property type="entry name" value="PapA_C"/>
    <property type="match status" value="1"/>
</dbReference>
<evidence type="ECO:0000256" key="1">
    <source>
        <dbReference type="ARBA" id="ARBA00022679"/>
    </source>
</evidence>
<evidence type="ECO:0000313" key="5">
    <source>
        <dbReference type="Proteomes" id="UP000694257"/>
    </source>
</evidence>
<evidence type="ECO:0000256" key="2">
    <source>
        <dbReference type="ARBA" id="ARBA00023315"/>
    </source>
</evidence>
<dbReference type="InterPro" id="IPR031641">
    <property type="entry name" value="PapA_C"/>
</dbReference>
<sequence>MTSSQLLVRPLAPSEVIHFRFGLYVGYCTQVRGKLDSAALAKAFEILRSAYPILSARLVLDHASQPSIEAAPELSAVVDEVAGPTDNPLFGLPDLNDRAAAIHTVRGSDDTAAVTLLTHHAIADGHHSLHLLSELWNCYTACVDGTPAVPTRHDYPHSLEHLLDQRGIDTGSVDALPDTDIFGALADVDTPSGPPERVRTRLSAADTAALLATGRSHGTTLNGLVSAALLAATAQSRSVDIDTLHYTYPVDLRTRLTPRIGYPEGTNVLGMAYFVADPQADDDLLALARAVTSKLREGVATGAVFAGSSQFMSAASDGGDFANPEAFLSALLVSTNWGVIPHLPTPPELTIEDFHPLMPNNPMTSVAPYVITTYDGQLTIDTSAHSPDTSRLLADHLHGLARRSG</sequence>
<dbReference type="RefSeq" id="WP_218469449.1">
    <property type="nucleotide sequence ID" value="NZ_BAABJN010000008.1"/>
</dbReference>
<keyword evidence="2" id="KW-0012">Acyltransferase</keyword>
<evidence type="ECO:0000313" key="4">
    <source>
        <dbReference type="EMBL" id="QXN88566.1"/>
    </source>
</evidence>
<dbReference type="Proteomes" id="UP000694257">
    <property type="component" value="Chromosome"/>
</dbReference>
<reference evidence="4 5" key="1">
    <citation type="submission" date="2021-07" db="EMBL/GenBank/DDBJ databases">
        <title>Whole Genome Sequence of Nocardia Iowensis.</title>
        <authorList>
            <person name="Lamm A."/>
            <person name="Collins-Fairclough A.M."/>
            <person name="Bunk B."/>
            <person name="Sproer C."/>
        </authorList>
    </citation>
    <scope>NUCLEOTIDE SEQUENCE [LARGE SCALE GENOMIC DNA]</scope>
    <source>
        <strain evidence="4 5">NRRL 5646</strain>
    </source>
</reference>